<dbReference type="GO" id="GO:0003677">
    <property type="term" value="F:DNA binding"/>
    <property type="evidence" value="ECO:0007669"/>
    <property type="project" value="UniProtKB-KW"/>
</dbReference>
<evidence type="ECO:0000313" key="6">
    <source>
        <dbReference type="EMBL" id="OPJ64880.1"/>
    </source>
</evidence>
<accession>A0A1V4IYJ0</accession>
<protein>
    <submittedName>
        <fullName evidence="6">HTH-type transcriptional regulator CatM</fullName>
    </submittedName>
</protein>
<dbReference type="SUPFAM" id="SSF46785">
    <property type="entry name" value="Winged helix' DNA-binding domain"/>
    <property type="match status" value="1"/>
</dbReference>
<keyword evidence="4" id="KW-0804">Transcription</keyword>
<comment type="caution">
    <text evidence="6">The sequence shown here is derived from an EMBL/GenBank/DDBJ whole genome shotgun (WGS) entry which is preliminary data.</text>
</comment>
<name>A0A1V4IYJ0_9CLOT</name>
<dbReference type="InterPro" id="IPR000847">
    <property type="entry name" value="LysR_HTH_N"/>
</dbReference>
<dbReference type="PANTHER" id="PTHR30419:SF28">
    <property type="entry name" value="HTH-TYPE TRANSCRIPTIONAL REGULATOR BSDA"/>
    <property type="match status" value="1"/>
</dbReference>
<sequence>MDLKQLEYFVTIVNEGNITAAAKRLHMSQPPLSNHMKLLENEIGCILFERGSRHIELTEAGRILYSKAISILDLSKFTLQELEAYKKGIFGTLRIGVVSSVGNIFLNNLIVPFHELNHDIHYEIFEGNTYELLEQLKANSLDIAIIRTPFALSSFKYINILKEHMIAIGNESFFRNCISSDSVTLSELSAMPILLYRRWESIISSILEQKKLQWDIFCKSDDARTTVFWSNAGLGVGIVPESAKGFADSSKTVIKNISDITFDSTISAVYNLDAYNSSTAKQFLKYISNIYSIKSND</sequence>
<dbReference type="RefSeq" id="WP_079421847.1">
    <property type="nucleotide sequence ID" value="NZ_MZGV01000002.1"/>
</dbReference>
<keyword evidence="2" id="KW-0805">Transcription regulation</keyword>
<evidence type="ECO:0000256" key="4">
    <source>
        <dbReference type="ARBA" id="ARBA00023163"/>
    </source>
</evidence>
<evidence type="ECO:0000259" key="5">
    <source>
        <dbReference type="PROSITE" id="PS50931"/>
    </source>
</evidence>
<dbReference type="GO" id="GO:0003700">
    <property type="term" value="F:DNA-binding transcription factor activity"/>
    <property type="evidence" value="ECO:0007669"/>
    <property type="project" value="InterPro"/>
</dbReference>
<gene>
    <name evidence="6" type="primary">catM_1</name>
    <name evidence="6" type="ORF">CLORY_03890</name>
</gene>
<dbReference type="EMBL" id="MZGV01000002">
    <property type="protein sequence ID" value="OPJ64880.1"/>
    <property type="molecule type" value="Genomic_DNA"/>
</dbReference>
<organism evidence="6 7">
    <name type="scientific">Clostridium oryzae</name>
    <dbReference type="NCBI Taxonomy" id="1450648"/>
    <lineage>
        <taxon>Bacteria</taxon>
        <taxon>Bacillati</taxon>
        <taxon>Bacillota</taxon>
        <taxon>Clostridia</taxon>
        <taxon>Eubacteriales</taxon>
        <taxon>Clostridiaceae</taxon>
        <taxon>Clostridium</taxon>
    </lineage>
</organism>
<evidence type="ECO:0000256" key="1">
    <source>
        <dbReference type="ARBA" id="ARBA00009437"/>
    </source>
</evidence>
<dbReference type="SUPFAM" id="SSF53850">
    <property type="entry name" value="Periplasmic binding protein-like II"/>
    <property type="match status" value="1"/>
</dbReference>
<dbReference type="InterPro" id="IPR036388">
    <property type="entry name" value="WH-like_DNA-bd_sf"/>
</dbReference>
<comment type="similarity">
    <text evidence="1">Belongs to the LysR transcriptional regulatory family.</text>
</comment>
<dbReference type="STRING" id="1450648.CLORY_03890"/>
<dbReference type="InterPro" id="IPR036390">
    <property type="entry name" value="WH_DNA-bd_sf"/>
</dbReference>
<feature type="domain" description="HTH lysR-type" evidence="5">
    <location>
        <begin position="1"/>
        <end position="58"/>
    </location>
</feature>
<keyword evidence="3" id="KW-0238">DNA-binding</keyword>
<keyword evidence="7" id="KW-1185">Reference proteome</keyword>
<dbReference type="PROSITE" id="PS50931">
    <property type="entry name" value="HTH_LYSR"/>
    <property type="match status" value="1"/>
</dbReference>
<dbReference type="OrthoDB" id="9803714at2"/>
<dbReference type="CDD" id="cd05466">
    <property type="entry name" value="PBP2_LTTR_substrate"/>
    <property type="match status" value="1"/>
</dbReference>
<evidence type="ECO:0000256" key="3">
    <source>
        <dbReference type="ARBA" id="ARBA00023125"/>
    </source>
</evidence>
<dbReference type="Gene3D" id="3.40.190.290">
    <property type="match status" value="1"/>
</dbReference>
<dbReference type="InterPro" id="IPR005119">
    <property type="entry name" value="LysR_subst-bd"/>
</dbReference>
<evidence type="ECO:0000313" key="7">
    <source>
        <dbReference type="Proteomes" id="UP000190080"/>
    </source>
</evidence>
<dbReference type="Pfam" id="PF00126">
    <property type="entry name" value="HTH_1"/>
    <property type="match status" value="1"/>
</dbReference>
<dbReference type="Pfam" id="PF03466">
    <property type="entry name" value="LysR_substrate"/>
    <property type="match status" value="1"/>
</dbReference>
<dbReference type="AlphaFoldDB" id="A0A1V4IYJ0"/>
<dbReference type="GO" id="GO:0005829">
    <property type="term" value="C:cytosol"/>
    <property type="evidence" value="ECO:0007669"/>
    <property type="project" value="TreeGrafter"/>
</dbReference>
<evidence type="ECO:0000256" key="2">
    <source>
        <dbReference type="ARBA" id="ARBA00023015"/>
    </source>
</evidence>
<dbReference type="FunFam" id="1.10.10.10:FF:000001">
    <property type="entry name" value="LysR family transcriptional regulator"/>
    <property type="match status" value="1"/>
</dbReference>
<dbReference type="Proteomes" id="UP000190080">
    <property type="component" value="Unassembled WGS sequence"/>
</dbReference>
<dbReference type="PRINTS" id="PR00039">
    <property type="entry name" value="HTHLYSR"/>
</dbReference>
<dbReference type="InterPro" id="IPR050950">
    <property type="entry name" value="HTH-type_LysR_regulators"/>
</dbReference>
<dbReference type="PANTHER" id="PTHR30419">
    <property type="entry name" value="HTH-TYPE TRANSCRIPTIONAL REGULATOR YBHD"/>
    <property type="match status" value="1"/>
</dbReference>
<reference evidence="6 7" key="1">
    <citation type="submission" date="2017-03" db="EMBL/GenBank/DDBJ databases">
        <title>Genome sequence of Clostridium oryzae DSM 28571.</title>
        <authorList>
            <person name="Poehlein A."/>
            <person name="Daniel R."/>
        </authorList>
    </citation>
    <scope>NUCLEOTIDE SEQUENCE [LARGE SCALE GENOMIC DNA]</scope>
    <source>
        <strain evidence="6 7">DSM 28571</strain>
    </source>
</reference>
<proteinExistence type="inferred from homology"/>
<dbReference type="Gene3D" id="1.10.10.10">
    <property type="entry name" value="Winged helix-like DNA-binding domain superfamily/Winged helix DNA-binding domain"/>
    <property type="match status" value="1"/>
</dbReference>